<feature type="compositionally biased region" description="Basic and acidic residues" evidence="1">
    <location>
        <begin position="41"/>
        <end position="64"/>
    </location>
</feature>
<evidence type="ECO:0000313" key="2">
    <source>
        <dbReference type="EMBL" id="CAA9266057.1"/>
    </source>
</evidence>
<organism evidence="2">
    <name type="scientific">uncultured Acidimicrobiales bacterium</name>
    <dbReference type="NCBI Taxonomy" id="310071"/>
    <lineage>
        <taxon>Bacteria</taxon>
        <taxon>Bacillati</taxon>
        <taxon>Actinomycetota</taxon>
        <taxon>Acidimicrobiia</taxon>
        <taxon>Acidimicrobiales</taxon>
        <taxon>environmental samples</taxon>
    </lineage>
</organism>
<dbReference type="AlphaFoldDB" id="A0A6J4IZ23"/>
<protein>
    <submittedName>
        <fullName evidence="2">Uncharacterized protein</fullName>
    </submittedName>
</protein>
<evidence type="ECO:0000256" key="1">
    <source>
        <dbReference type="SAM" id="MobiDB-lite"/>
    </source>
</evidence>
<accession>A0A6J4IZ23</accession>
<feature type="non-terminal residue" evidence="2">
    <location>
        <position position="98"/>
    </location>
</feature>
<name>A0A6J4IZ23_9ACTN</name>
<dbReference type="EMBL" id="CADCTB010000186">
    <property type="protein sequence ID" value="CAA9266057.1"/>
    <property type="molecule type" value="Genomic_DNA"/>
</dbReference>
<feature type="non-terminal residue" evidence="2">
    <location>
        <position position="1"/>
    </location>
</feature>
<reference evidence="2" key="1">
    <citation type="submission" date="2020-02" db="EMBL/GenBank/DDBJ databases">
        <authorList>
            <person name="Meier V. D."/>
        </authorList>
    </citation>
    <scope>NUCLEOTIDE SEQUENCE</scope>
    <source>
        <strain evidence="2">AVDCRST_MAG10</strain>
    </source>
</reference>
<feature type="region of interest" description="Disordered" evidence="1">
    <location>
        <begin position="1"/>
        <end position="64"/>
    </location>
</feature>
<sequence>GVRPRSPGPVRRSRTTVGPGPGGHADGVASARGLGRRRPTVRPDRLAGRDGGAARRAEGRDRRAACRAEVAAATALRGEHRLHDRRCRSGPGRREVGM</sequence>
<gene>
    <name evidence="2" type="ORF">AVDCRST_MAG10-3013</name>
</gene>
<feature type="compositionally biased region" description="Low complexity" evidence="1">
    <location>
        <begin position="1"/>
        <end position="10"/>
    </location>
</feature>
<proteinExistence type="predicted"/>